<keyword evidence="2" id="KW-1185">Reference proteome</keyword>
<protein>
    <submittedName>
        <fullName evidence="1">T-lymphoma invasion and metastasis-inducing protein 1</fullName>
    </submittedName>
</protein>
<gene>
    <name evidence="1" type="primary">TIAM1_2</name>
    <name evidence="1" type="ORF">K3G42_019967</name>
</gene>
<sequence length="176" mass="20207">MREWKESQAHHLDYSAHCLRLKFLTGNQMQFYVPKSDEDIYELLYKEIEICEKVTQQINIEKSDTLSDNYGFCLCLLEEEGIRRLYVSSVKETGLAFKKGLKAGDEIVDINKKAAQDLNSVTLRDILVQHSLCLTVRTYPESEQKLTQLPPRRMDSSFDLAESPSRSVNSQGTPVQ</sequence>
<accession>A0ACB8FIC4</accession>
<dbReference type="Proteomes" id="UP000827872">
    <property type="component" value="Linkage Group LG04"/>
</dbReference>
<proteinExistence type="predicted"/>
<comment type="caution">
    <text evidence="1">The sequence shown here is derived from an EMBL/GenBank/DDBJ whole genome shotgun (WGS) entry which is preliminary data.</text>
</comment>
<dbReference type="EMBL" id="CM037617">
    <property type="protein sequence ID" value="KAH8004809.1"/>
    <property type="molecule type" value="Genomic_DNA"/>
</dbReference>
<reference evidence="1" key="1">
    <citation type="submission" date="2021-08" db="EMBL/GenBank/DDBJ databases">
        <title>The first chromosome-level gecko genome reveals the dynamic sex chromosomes of Neotropical dwarf geckos (Sphaerodactylidae: Sphaerodactylus).</title>
        <authorList>
            <person name="Pinto B.J."/>
            <person name="Keating S.E."/>
            <person name="Gamble T."/>
        </authorList>
    </citation>
    <scope>NUCLEOTIDE SEQUENCE</scope>
    <source>
        <strain evidence="1">TG3544</strain>
    </source>
</reference>
<name>A0ACB8FIC4_9SAUR</name>
<evidence type="ECO:0000313" key="2">
    <source>
        <dbReference type="Proteomes" id="UP000827872"/>
    </source>
</evidence>
<evidence type="ECO:0000313" key="1">
    <source>
        <dbReference type="EMBL" id="KAH8004809.1"/>
    </source>
</evidence>
<organism evidence="1 2">
    <name type="scientific">Sphaerodactylus townsendi</name>
    <dbReference type="NCBI Taxonomy" id="933632"/>
    <lineage>
        <taxon>Eukaryota</taxon>
        <taxon>Metazoa</taxon>
        <taxon>Chordata</taxon>
        <taxon>Craniata</taxon>
        <taxon>Vertebrata</taxon>
        <taxon>Euteleostomi</taxon>
        <taxon>Lepidosauria</taxon>
        <taxon>Squamata</taxon>
        <taxon>Bifurcata</taxon>
        <taxon>Gekkota</taxon>
        <taxon>Sphaerodactylidae</taxon>
        <taxon>Sphaerodactylus</taxon>
    </lineage>
</organism>